<evidence type="ECO:0000313" key="3">
    <source>
        <dbReference type="EMBL" id="KXZ47850.1"/>
    </source>
</evidence>
<accession>A0A150GET1</accession>
<dbReference type="Gene3D" id="3.40.50.300">
    <property type="entry name" value="P-loop containing nucleotide triphosphate hydrolases"/>
    <property type="match status" value="2"/>
</dbReference>
<dbReference type="AlphaFoldDB" id="A0A150GET1"/>
<dbReference type="GO" id="GO:0005737">
    <property type="term" value="C:cytoplasm"/>
    <property type="evidence" value="ECO:0007669"/>
    <property type="project" value="TreeGrafter"/>
</dbReference>
<evidence type="ECO:0000259" key="2">
    <source>
        <dbReference type="PROSITE" id="PS51194"/>
    </source>
</evidence>
<dbReference type="PANTHER" id="PTHR14074">
    <property type="entry name" value="HELICASE WITH DEATH DOMAIN-RELATED"/>
    <property type="match status" value="1"/>
</dbReference>
<dbReference type="STRING" id="33097.A0A150GET1"/>
<dbReference type="PROSITE" id="PS51192">
    <property type="entry name" value="HELICASE_ATP_BIND_1"/>
    <property type="match status" value="1"/>
</dbReference>
<dbReference type="SUPFAM" id="SSF52540">
    <property type="entry name" value="P-loop containing nucleoside triphosphate hydrolases"/>
    <property type="match status" value="1"/>
</dbReference>
<dbReference type="GO" id="GO:0003677">
    <property type="term" value="F:DNA binding"/>
    <property type="evidence" value="ECO:0007669"/>
    <property type="project" value="InterPro"/>
</dbReference>
<dbReference type="Pfam" id="PF00271">
    <property type="entry name" value="Helicase_C"/>
    <property type="match status" value="1"/>
</dbReference>
<keyword evidence="4" id="KW-1185">Reference proteome</keyword>
<dbReference type="InterPro" id="IPR006935">
    <property type="entry name" value="Helicase/UvrB_N"/>
</dbReference>
<organism evidence="3 4">
    <name type="scientific">Gonium pectorale</name>
    <name type="common">Green alga</name>
    <dbReference type="NCBI Taxonomy" id="33097"/>
    <lineage>
        <taxon>Eukaryota</taxon>
        <taxon>Viridiplantae</taxon>
        <taxon>Chlorophyta</taxon>
        <taxon>core chlorophytes</taxon>
        <taxon>Chlorophyceae</taxon>
        <taxon>CS clade</taxon>
        <taxon>Chlamydomonadales</taxon>
        <taxon>Volvocaceae</taxon>
        <taxon>Gonium</taxon>
    </lineage>
</organism>
<sequence>MHASWSPLAGSASKSSNSSSWIANYAALEATGVLPASSPRLPADLSEALQRELRGAASEGGPLRTLRFHDAVRASVDGEPLLRTVGPLATLFAASLGSEQLCRSSSSRAALRSGSGATYAGGGLSGGGQFAGLSAAAGAVGCSLLRILGEKPDKRAWLYTLAAELTPAGVVAVLDRCQMSDNTRRLDNGEARTPGGVFSQEAKRFTRARGRAAQPVDLPRLRPYQRDVVGMVLSSWGLRLTDELLRGEDGGGVAGGAAATTAAAAPTPAQLRARYQAMARDWSGNWLVMSPTGSGKTRMFVEITRAVADDVQQTRGRGALVLVLVPRVLLTQQQADAFGSAGLPDTHVQCFSSDNQLTPAAWEKAVEARSAGRRTTTVLVCTPDSYKNLLLVAHPRGLLREAPTQVDLLVLDEAHHCHDDHAYARIVDVLVAPAPAMRLLGVTASPAGDEDMDELANKMSDLLGSLRAELHVVDERLPDVAAVLATPTAKAVRVQRRPVDWRLADALRLCSVDVALDIGDALSSAAVADGRAADARAALLESLGDIAAVAEAAAGGPANRAQANYITSLLGKAEELVEDAGVEGVLPFLARKAAALCRQQCSVGNSSGGDVALRVSDLVKNIMGRGGSGPGLLTACAGPSGEWAAEVVRDCFQSGVAQEGRTFPKLWALIQYLSEEYGSRECFHGIVFVKTRQAVFHLADVMRRSGQLQFLQVYELVGHNDASKKRGALPVEPDRHGRGMSDAEQQEILRLFKAPGRKVLVATSAAEEGLDVPSCEFVVRYNAAITGIQLLQSRGRARMRVSQFVCILQEHTLDERMDSRSALQVANMASYALNRAAQQQQMP</sequence>
<dbReference type="Pfam" id="PF04851">
    <property type="entry name" value="ResIII"/>
    <property type="match status" value="1"/>
</dbReference>
<dbReference type="SMART" id="SM00490">
    <property type="entry name" value="HELICc"/>
    <property type="match status" value="1"/>
</dbReference>
<dbReference type="Proteomes" id="UP000075714">
    <property type="component" value="Unassembled WGS sequence"/>
</dbReference>
<dbReference type="EMBL" id="LSYV01000033">
    <property type="protein sequence ID" value="KXZ47850.1"/>
    <property type="molecule type" value="Genomic_DNA"/>
</dbReference>
<evidence type="ECO:0008006" key="5">
    <source>
        <dbReference type="Google" id="ProtNLM"/>
    </source>
</evidence>
<reference evidence="4" key="1">
    <citation type="journal article" date="2016" name="Nat. Commun.">
        <title>The Gonium pectorale genome demonstrates co-option of cell cycle regulation during the evolution of multicellularity.</title>
        <authorList>
            <person name="Hanschen E.R."/>
            <person name="Marriage T.N."/>
            <person name="Ferris P.J."/>
            <person name="Hamaji T."/>
            <person name="Toyoda A."/>
            <person name="Fujiyama A."/>
            <person name="Neme R."/>
            <person name="Noguchi H."/>
            <person name="Minakuchi Y."/>
            <person name="Suzuki M."/>
            <person name="Kawai-Toyooka H."/>
            <person name="Smith D.R."/>
            <person name="Sparks H."/>
            <person name="Anderson J."/>
            <person name="Bakaric R."/>
            <person name="Luria V."/>
            <person name="Karger A."/>
            <person name="Kirschner M.W."/>
            <person name="Durand P.M."/>
            <person name="Michod R.E."/>
            <person name="Nozaki H."/>
            <person name="Olson B.J."/>
        </authorList>
    </citation>
    <scope>NUCLEOTIDE SEQUENCE [LARGE SCALE GENOMIC DNA]</scope>
    <source>
        <strain evidence="4">NIES-2863</strain>
    </source>
</reference>
<feature type="domain" description="Helicase C-terminal" evidence="2">
    <location>
        <begin position="665"/>
        <end position="834"/>
    </location>
</feature>
<dbReference type="InterPro" id="IPR014001">
    <property type="entry name" value="Helicase_ATP-bd"/>
</dbReference>
<dbReference type="PANTHER" id="PTHR14074:SF16">
    <property type="entry name" value="ANTIVIRAL INNATE IMMUNE RESPONSE RECEPTOR RIG-I"/>
    <property type="match status" value="1"/>
</dbReference>
<comment type="caution">
    <text evidence="3">The sequence shown here is derived from an EMBL/GenBank/DDBJ whole genome shotgun (WGS) entry which is preliminary data.</text>
</comment>
<dbReference type="InterPro" id="IPR027417">
    <property type="entry name" value="P-loop_NTPase"/>
</dbReference>
<dbReference type="PROSITE" id="PS51194">
    <property type="entry name" value="HELICASE_CTER"/>
    <property type="match status" value="1"/>
</dbReference>
<gene>
    <name evidence="3" type="ORF">GPECTOR_32g462</name>
</gene>
<dbReference type="InterPro" id="IPR051363">
    <property type="entry name" value="RLR_Helicase"/>
</dbReference>
<dbReference type="OrthoDB" id="1469196at2759"/>
<dbReference type="GO" id="GO:0016787">
    <property type="term" value="F:hydrolase activity"/>
    <property type="evidence" value="ECO:0007669"/>
    <property type="project" value="InterPro"/>
</dbReference>
<proteinExistence type="predicted"/>
<name>A0A150GET1_GONPE</name>
<evidence type="ECO:0000259" key="1">
    <source>
        <dbReference type="PROSITE" id="PS51192"/>
    </source>
</evidence>
<dbReference type="SMART" id="SM00487">
    <property type="entry name" value="DEXDc"/>
    <property type="match status" value="1"/>
</dbReference>
<evidence type="ECO:0000313" key="4">
    <source>
        <dbReference type="Proteomes" id="UP000075714"/>
    </source>
</evidence>
<feature type="domain" description="Helicase ATP-binding" evidence="1">
    <location>
        <begin position="277"/>
        <end position="464"/>
    </location>
</feature>
<dbReference type="InterPro" id="IPR001650">
    <property type="entry name" value="Helicase_C-like"/>
</dbReference>
<dbReference type="GO" id="GO:0005524">
    <property type="term" value="F:ATP binding"/>
    <property type="evidence" value="ECO:0007669"/>
    <property type="project" value="InterPro"/>
</dbReference>
<protein>
    <recommendedName>
        <fullName evidence="5">Dicer-like protein</fullName>
    </recommendedName>
</protein>